<sequence>MFDLLKKKLSEFSNQLKQTIQQKTGEENAKPADSSKATLSNTPIEPIFEDKPVPITPTEKPVLKTPMIGKKPPKEKPSVSKPIAKDKRELKTKIGILEKTKAIFSGEIELGEKEIANLLDELEFALLEADVEQETAIKIVDAMRQRLVGKKISSRQNIDEFIKTEIKHALVTSLEIPDYQPFLFRIQTKKPFVILLLGPNGAGKTTTLAKIVRLLQKNNKTAILAAADTFRAASIEQLEQHAKRLNVRLVKHTYGADPAAVGFDTIAAAKSHDIDVVLIDSAGRQETNQNLMKELEKIIRVCKPDLKLFILEGYAGQASLAQVKEFDKHLSIDGVVLTKMDTDPKGGSALSVLHELKKPIFFIGTGQGYDDLEEFELENVLDKIV</sequence>
<dbReference type="GO" id="GO:0005737">
    <property type="term" value="C:cytoplasm"/>
    <property type="evidence" value="ECO:0007669"/>
    <property type="project" value="UniProtKB-ARBA"/>
</dbReference>
<evidence type="ECO:0000256" key="9">
    <source>
        <dbReference type="ARBA" id="ARBA00023170"/>
    </source>
</evidence>
<proteinExistence type="inferred from homology"/>
<keyword evidence="5" id="KW-0547">Nucleotide-binding</keyword>
<evidence type="ECO:0000256" key="8">
    <source>
        <dbReference type="ARBA" id="ARBA00023136"/>
    </source>
</evidence>
<dbReference type="GO" id="GO:0003924">
    <property type="term" value="F:GTPase activity"/>
    <property type="evidence" value="ECO:0007669"/>
    <property type="project" value="TreeGrafter"/>
</dbReference>
<reference evidence="13" key="2">
    <citation type="submission" date="2021-05" db="EMBL/GenBank/DDBJ databases">
        <title>Protein family content uncovers lineage relationships and bacterial pathway maintenance mechanisms in DPANN archaea.</title>
        <authorList>
            <person name="Castelle C.J."/>
            <person name="Meheust R."/>
            <person name="Jaffe A.L."/>
            <person name="Seitz K."/>
            <person name="Gong X."/>
            <person name="Baker B.J."/>
            <person name="Banfield J.F."/>
        </authorList>
    </citation>
    <scope>NUCLEOTIDE SEQUENCE</scope>
    <source>
        <strain evidence="13">RIFCSPLOWO2_01_FULL_AR10_48_17</strain>
    </source>
</reference>
<keyword evidence="6" id="KW-0378">Hydrolase</keyword>
<dbReference type="InterPro" id="IPR036225">
    <property type="entry name" value="SRP/SRP_N"/>
</dbReference>
<comment type="similarity">
    <text evidence="2">Belongs to the GTP-binding SRP family.</text>
</comment>
<evidence type="ECO:0000256" key="1">
    <source>
        <dbReference type="ARBA" id="ARBA00004413"/>
    </source>
</evidence>
<dbReference type="Gene3D" id="1.20.120.140">
    <property type="entry name" value="Signal recognition particle SRP54, nucleotide-binding domain"/>
    <property type="match status" value="1"/>
</dbReference>
<dbReference type="InterPro" id="IPR027417">
    <property type="entry name" value="P-loop_NTPase"/>
</dbReference>
<dbReference type="Gene3D" id="3.40.50.300">
    <property type="entry name" value="P-loop containing nucleotide triphosphate hydrolases"/>
    <property type="match status" value="1"/>
</dbReference>
<dbReference type="Pfam" id="PF02881">
    <property type="entry name" value="SRP54_N"/>
    <property type="match status" value="1"/>
</dbReference>
<comment type="subcellular location">
    <subcellularLocation>
        <location evidence="1">Cell membrane</location>
        <topology evidence="1">Peripheral membrane protein</topology>
        <orientation evidence="1">Cytoplasmic side</orientation>
    </subcellularLocation>
</comment>
<evidence type="ECO:0000256" key="3">
    <source>
        <dbReference type="ARBA" id="ARBA00022475"/>
    </source>
</evidence>
<feature type="domain" description="SRP54-type proteins GTP-binding" evidence="12">
    <location>
        <begin position="359"/>
        <end position="372"/>
    </location>
</feature>
<evidence type="ECO:0000256" key="7">
    <source>
        <dbReference type="ARBA" id="ARBA00023134"/>
    </source>
</evidence>
<keyword evidence="10" id="KW-0175">Coiled coil</keyword>
<dbReference type="PANTHER" id="PTHR43134">
    <property type="entry name" value="SIGNAL RECOGNITION PARTICLE RECEPTOR SUBUNIT ALPHA"/>
    <property type="match status" value="1"/>
</dbReference>
<evidence type="ECO:0000256" key="2">
    <source>
        <dbReference type="ARBA" id="ARBA00008531"/>
    </source>
</evidence>
<dbReference type="GO" id="GO:0005525">
    <property type="term" value="F:GTP binding"/>
    <property type="evidence" value="ECO:0007669"/>
    <property type="project" value="UniProtKB-KW"/>
</dbReference>
<dbReference type="Proteomes" id="UP000675968">
    <property type="component" value="Unassembled WGS sequence"/>
</dbReference>
<protein>
    <submittedName>
        <fullName evidence="13">Signal recognition particle-docking protein FtsY</fullName>
    </submittedName>
</protein>
<feature type="compositionally biased region" description="Basic and acidic residues" evidence="11">
    <location>
        <begin position="72"/>
        <end position="82"/>
    </location>
</feature>
<evidence type="ECO:0000256" key="4">
    <source>
        <dbReference type="ARBA" id="ARBA00022490"/>
    </source>
</evidence>
<evidence type="ECO:0000256" key="5">
    <source>
        <dbReference type="ARBA" id="ARBA00022741"/>
    </source>
</evidence>
<evidence type="ECO:0000256" key="11">
    <source>
        <dbReference type="SAM" id="MobiDB-lite"/>
    </source>
</evidence>
<dbReference type="InterPro" id="IPR003593">
    <property type="entry name" value="AAA+_ATPase"/>
</dbReference>
<comment type="caution">
    <text evidence="13">The sequence shown here is derived from an EMBL/GenBank/DDBJ whole genome shotgun (WGS) entry which is preliminary data.</text>
</comment>
<feature type="coiled-coil region" evidence="10">
    <location>
        <begin position="108"/>
        <end position="135"/>
    </location>
</feature>
<name>A0A8T4L5X4_9ARCH</name>
<evidence type="ECO:0000313" key="14">
    <source>
        <dbReference type="Proteomes" id="UP000675968"/>
    </source>
</evidence>
<dbReference type="GO" id="GO:0006614">
    <property type="term" value="P:SRP-dependent cotranslational protein targeting to membrane"/>
    <property type="evidence" value="ECO:0007669"/>
    <property type="project" value="InterPro"/>
</dbReference>
<evidence type="ECO:0000256" key="6">
    <source>
        <dbReference type="ARBA" id="ARBA00022801"/>
    </source>
</evidence>
<feature type="region of interest" description="Disordered" evidence="11">
    <location>
        <begin position="17"/>
        <end position="82"/>
    </location>
</feature>
<organism evidence="13 14">
    <name type="scientific">Candidatus Iainarchaeum sp</name>
    <dbReference type="NCBI Taxonomy" id="3101447"/>
    <lineage>
        <taxon>Archaea</taxon>
        <taxon>Candidatus Iainarchaeota</taxon>
        <taxon>Candidatus Iainarchaeia</taxon>
        <taxon>Candidatus Iainarchaeales</taxon>
        <taxon>Candidatus Iainarchaeaceae</taxon>
        <taxon>Candidatus Iainarchaeum</taxon>
    </lineage>
</organism>
<reference evidence="13" key="1">
    <citation type="submission" date="2021-03" db="EMBL/GenBank/DDBJ databases">
        <authorList>
            <person name="Jaffe A."/>
        </authorList>
    </citation>
    <scope>NUCLEOTIDE SEQUENCE</scope>
    <source>
        <strain evidence="13">RIFCSPLOWO2_01_FULL_AR10_48_17</strain>
    </source>
</reference>
<keyword evidence="9" id="KW-0675">Receptor</keyword>
<dbReference type="InterPro" id="IPR013822">
    <property type="entry name" value="Signal_recog_particl_SRP54_hlx"/>
</dbReference>
<gene>
    <name evidence="13" type="primary">ftsY</name>
    <name evidence="13" type="ORF">J4215_01625</name>
</gene>
<evidence type="ECO:0000256" key="10">
    <source>
        <dbReference type="SAM" id="Coils"/>
    </source>
</evidence>
<keyword evidence="3" id="KW-1003">Cell membrane</keyword>
<dbReference type="InterPro" id="IPR042101">
    <property type="entry name" value="SRP54_N_sf"/>
</dbReference>
<dbReference type="SMART" id="SM00963">
    <property type="entry name" value="SRP54_N"/>
    <property type="match status" value="1"/>
</dbReference>
<dbReference type="NCBIfam" id="TIGR00064">
    <property type="entry name" value="ftsY"/>
    <property type="match status" value="1"/>
</dbReference>
<dbReference type="InterPro" id="IPR004390">
    <property type="entry name" value="SR_rcpt_FtsY"/>
</dbReference>
<dbReference type="GO" id="GO:0005886">
    <property type="term" value="C:plasma membrane"/>
    <property type="evidence" value="ECO:0007669"/>
    <property type="project" value="UniProtKB-SubCell"/>
</dbReference>
<evidence type="ECO:0000313" key="13">
    <source>
        <dbReference type="EMBL" id="MBS3061262.1"/>
    </source>
</evidence>
<keyword evidence="8" id="KW-0472">Membrane</keyword>
<dbReference type="Pfam" id="PF00448">
    <property type="entry name" value="SRP54"/>
    <property type="match status" value="1"/>
</dbReference>
<keyword evidence="4" id="KW-0963">Cytoplasm</keyword>
<accession>A0A8T4L5X4</accession>
<dbReference type="EMBL" id="JAGVWC010000008">
    <property type="protein sequence ID" value="MBS3061262.1"/>
    <property type="molecule type" value="Genomic_DNA"/>
</dbReference>
<evidence type="ECO:0000259" key="12">
    <source>
        <dbReference type="PROSITE" id="PS00300"/>
    </source>
</evidence>
<dbReference type="GO" id="GO:0005047">
    <property type="term" value="F:signal recognition particle binding"/>
    <property type="evidence" value="ECO:0007669"/>
    <property type="project" value="TreeGrafter"/>
</dbReference>
<dbReference type="SUPFAM" id="SSF52540">
    <property type="entry name" value="P-loop containing nucleoside triphosphate hydrolases"/>
    <property type="match status" value="1"/>
</dbReference>
<dbReference type="AlphaFoldDB" id="A0A8T4L5X4"/>
<dbReference type="PANTHER" id="PTHR43134:SF1">
    <property type="entry name" value="SIGNAL RECOGNITION PARTICLE RECEPTOR SUBUNIT ALPHA"/>
    <property type="match status" value="1"/>
</dbReference>
<dbReference type="SMART" id="SM00962">
    <property type="entry name" value="SRP54"/>
    <property type="match status" value="1"/>
</dbReference>
<dbReference type="SMART" id="SM00382">
    <property type="entry name" value="AAA"/>
    <property type="match status" value="1"/>
</dbReference>
<dbReference type="PROSITE" id="PS00300">
    <property type="entry name" value="SRP54"/>
    <property type="match status" value="1"/>
</dbReference>
<dbReference type="InterPro" id="IPR000897">
    <property type="entry name" value="SRP54_GTPase_dom"/>
</dbReference>
<dbReference type="SUPFAM" id="SSF47364">
    <property type="entry name" value="Domain of the SRP/SRP receptor G-proteins"/>
    <property type="match status" value="1"/>
</dbReference>
<keyword evidence="7" id="KW-0342">GTP-binding</keyword>